<dbReference type="Pfam" id="PF00282">
    <property type="entry name" value="Pyridoxal_deC"/>
    <property type="match status" value="1"/>
</dbReference>
<evidence type="ECO:0000256" key="3">
    <source>
        <dbReference type="ARBA" id="ARBA00012421"/>
    </source>
</evidence>
<dbReference type="GO" id="GO:0006538">
    <property type="term" value="P:L-glutamate catabolic process"/>
    <property type="evidence" value="ECO:0007669"/>
    <property type="project" value="TreeGrafter"/>
</dbReference>
<proteinExistence type="inferred from homology"/>
<dbReference type="FunFam" id="3.40.640.10:FF:000017">
    <property type="entry name" value="Glutamate decarboxylase"/>
    <property type="match status" value="1"/>
</dbReference>
<feature type="modified residue" description="N6-(pyridoxal phosphate)lysine" evidence="7">
    <location>
        <position position="296"/>
    </location>
</feature>
<dbReference type="AlphaFoldDB" id="A0A5N5D1V2"/>
<reference evidence="10 11" key="1">
    <citation type="journal article" date="2019" name="Sci. Rep.">
        <title>A multi-omics analysis of the grapevine pathogen Lasiodiplodia theobromae reveals that temperature affects the expression of virulence- and pathogenicity-related genes.</title>
        <authorList>
            <person name="Felix C."/>
            <person name="Meneses R."/>
            <person name="Goncalves M.F.M."/>
            <person name="Tilleman L."/>
            <person name="Duarte A.S."/>
            <person name="Jorrin-Novo J.V."/>
            <person name="Van de Peer Y."/>
            <person name="Deforce D."/>
            <person name="Van Nieuwerburgh F."/>
            <person name="Esteves A.C."/>
            <person name="Alves A."/>
        </authorList>
    </citation>
    <scope>NUCLEOTIDE SEQUENCE [LARGE SCALE GENOMIC DNA]</scope>
    <source>
        <strain evidence="10 11">LA-SOL3</strain>
    </source>
</reference>
<evidence type="ECO:0000256" key="4">
    <source>
        <dbReference type="ARBA" id="ARBA00022898"/>
    </source>
</evidence>
<protein>
    <recommendedName>
        <fullName evidence="3 9">Glutamate decarboxylase</fullName>
        <ecNumber evidence="3 9">4.1.1.15</ecNumber>
    </recommendedName>
</protein>
<evidence type="ECO:0000256" key="9">
    <source>
        <dbReference type="RuleBase" id="RU361171"/>
    </source>
</evidence>
<evidence type="ECO:0000256" key="7">
    <source>
        <dbReference type="PIRSR" id="PIRSR602129-50"/>
    </source>
</evidence>
<evidence type="ECO:0000256" key="8">
    <source>
        <dbReference type="RuleBase" id="RU000382"/>
    </source>
</evidence>
<keyword evidence="5 8" id="KW-0456">Lyase</keyword>
<sequence length="517" mass="58835">MVHLARIPTDFDTSRPLVEGLEKIKLEEYIEPDTITASVYGSRFAVEDIPRLEMPEREMPKEIAYRLIKDDLSLDGTPTLNLASFVTTYMEEEAEKLMTECFAKNFIDYEEYPVSADIQNRCVSMIARLFNIPSHDENTNAMGTSTIGSSEAIMLAVLAMKKRWVNQRKAEGKPYDKPNIVMNSAVQVCWEKAARYFDVEEKYVYCTKDRYVIDPVEAINLCDENTIGICAILGTTYTGEYEDIKEINDLLEENDMDVPIHVDAASGGFVAPFVNPDLVWDFRLPKVVSINVSGHKYGLVYPGVGWVVWRDPEYLPKELIFNINYLGADQASFTLNFSRGASQIIGQYYQMIRLGKHGYRSIMNNLTRTADYLALNLKALGFIIMSQSGGKGLPLVACRLDPEQGKQYDEFAVAHQLRERGWVVPAYTMAPHSEGLKMMRVVVREDFSRSRCDALITDFKLALQVLDKMDAKRLKEHKEHVKQHTTKLARRWTLTNTHYTDEDHSLQGKTGKTHAVC</sequence>
<dbReference type="Proteomes" id="UP000325902">
    <property type="component" value="Unassembled WGS sequence"/>
</dbReference>
<dbReference type="NCBIfam" id="TIGR01788">
    <property type="entry name" value="Glu-decarb-GAD"/>
    <property type="match status" value="1"/>
</dbReference>
<dbReference type="Gene3D" id="3.90.1150.160">
    <property type="match status" value="1"/>
</dbReference>
<dbReference type="EMBL" id="VCHE01000096">
    <property type="protein sequence ID" value="KAB2571648.1"/>
    <property type="molecule type" value="Genomic_DNA"/>
</dbReference>
<accession>A0A5N5D1V2</accession>
<keyword evidence="11" id="KW-1185">Reference proteome</keyword>
<organism evidence="10 11">
    <name type="scientific">Lasiodiplodia theobromae</name>
    <dbReference type="NCBI Taxonomy" id="45133"/>
    <lineage>
        <taxon>Eukaryota</taxon>
        <taxon>Fungi</taxon>
        <taxon>Dikarya</taxon>
        <taxon>Ascomycota</taxon>
        <taxon>Pezizomycotina</taxon>
        <taxon>Dothideomycetes</taxon>
        <taxon>Dothideomycetes incertae sedis</taxon>
        <taxon>Botryosphaeriales</taxon>
        <taxon>Botryosphaeriaceae</taxon>
        <taxon>Lasiodiplodia</taxon>
    </lineage>
</organism>
<dbReference type="GO" id="GO:0030170">
    <property type="term" value="F:pyridoxal phosphate binding"/>
    <property type="evidence" value="ECO:0007669"/>
    <property type="project" value="InterPro"/>
</dbReference>
<comment type="caution">
    <text evidence="10">The sequence shown here is derived from an EMBL/GenBank/DDBJ whole genome shotgun (WGS) entry which is preliminary data.</text>
</comment>
<comment type="cofactor">
    <cofactor evidence="1 7 8">
        <name>pyridoxal 5'-phosphate</name>
        <dbReference type="ChEBI" id="CHEBI:597326"/>
    </cofactor>
</comment>
<dbReference type="InterPro" id="IPR010107">
    <property type="entry name" value="Glutamate_decarboxylase"/>
</dbReference>
<evidence type="ECO:0000256" key="5">
    <source>
        <dbReference type="ARBA" id="ARBA00023239"/>
    </source>
</evidence>
<dbReference type="PANTHER" id="PTHR43321">
    <property type="entry name" value="GLUTAMATE DECARBOXYLASE"/>
    <property type="match status" value="1"/>
</dbReference>
<dbReference type="InterPro" id="IPR015424">
    <property type="entry name" value="PyrdxlP-dep_Trfase"/>
</dbReference>
<dbReference type="InterPro" id="IPR015421">
    <property type="entry name" value="PyrdxlP-dep_Trfase_major"/>
</dbReference>
<dbReference type="SUPFAM" id="SSF53383">
    <property type="entry name" value="PLP-dependent transferases"/>
    <property type="match status" value="1"/>
</dbReference>
<dbReference type="Gene3D" id="3.40.640.10">
    <property type="entry name" value="Type I PLP-dependent aspartate aminotransferase-like (Major domain)"/>
    <property type="match status" value="1"/>
</dbReference>
<dbReference type="GO" id="GO:0005829">
    <property type="term" value="C:cytosol"/>
    <property type="evidence" value="ECO:0007669"/>
    <property type="project" value="TreeGrafter"/>
</dbReference>
<dbReference type="InterPro" id="IPR002129">
    <property type="entry name" value="PyrdxlP-dep_de-COase"/>
</dbReference>
<gene>
    <name evidence="10" type="primary">GAD4</name>
    <name evidence="10" type="ORF">DBV05_g9694</name>
</gene>
<dbReference type="Gene3D" id="4.10.280.50">
    <property type="match status" value="1"/>
</dbReference>
<dbReference type="OrthoDB" id="5152799at2759"/>
<dbReference type="EC" id="4.1.1.15" evidence="3 9"/>
<dbReference type="FunFam" id="3.90.1150.160:FF:000004">
    <property type="entry name" value="Glutamate decarboxylase"/>
    <property type="match status" value="1"/>
</dbReference>
<keyword evidence="4 7" id="KW-0663">Pyridoxal phosphate</keyword>
<evidence type="ECO:0000313" key="10">
    <source>
        <dbReference type="EMBL" id="KAB2571648.1"/>
    </source>
</evidence>
<dbReference type="PANTHER" id="PTHR43321:SF6">
    <property type="entry name" value="GLUTAMATE DECARBOXYLASE"/>
    <property type="match status" value="1"/>
</dbReference>
<evidence type="ECO:0000256" key="6">
    <source>
        <dbReference type="ARBA" id="ARBA00048868"/>
    </source>
</evidence>
<comment type="similarity">
    <text evidence="2 8">Belongs to the group II decarboxylase family.</text>
</comment>
<evidence type="ECO:0000256" key="1">
    <source>
        <dbReference type="ARBA" id="ARBA00001933"/>
    </source>
</evidence>
<name>A0A5N5D1V2_9PEZI</name>
<evidence type="ECO:0000256" key="2">
    <source>
        <dbReference type="ARBA" id="ARBA00009533"/>
    </source>
</evidence>
<dbReference type="GO" id="GO:0004351">
    <property type="term" value="F:glutamate decarboxylase activity"/>
    <property type="evidence" value="ECO:0007669"/>
    <property type="project" value="UniProtKB-EC"/>
</dbReference>
<dbReference type="FunFam" id="4.10.280.50:FF:000001">
    <property type="entry name" value="Glutamate decarboxylase"/>
    <property type="match status" value="1"/>
</dbReference>
<keyword evidence="9" id="KW-0210">Decarboxylase</keyword>
<evidence type="ECO:0000313" key="11">
    <source>
        <dbReference type="Proteomes" id="UP000325902"/>
    </source>
</evidence>
<comment type="catalytic activity">
    <reaction evidence="6 9">
        <text>L-glutamate + H(+) = 4-aminobutanoate + CO2</text>
        <dbReference type="Rhea" id="RHEA:17785"/>
        <dbReference type="ChEBI" id="CHEBI:15378"/>
        <dbReference type="ChEBI" id="CHEBI:16526"/>
        <dbReference type="ChEBI" id="CHEBI:29985"/>
        <dbReference type="ChEBI" id="CHEBI:59888"/>
        <dbReference type="EC" id="4.1.1.15"/>
    </reaction>
</comment>